<feature type="non-terminal residue" evidence="8">
    <location>
        <position position="1"/>
    </location>
</feature>
<feature type="domain" description="Alpha-D-phosphohexomutase alpha/beta/alpha" evidence="7">
    <location>
        <begin position="73"/>
        <end position="184"/>
    </location>
</feature>
<keyword evidence="4" id="KW-0460">Magnesium</keyword>
<accession>X1GYY4</accession>
<dbReference type="SUPFAM" id="SSF55957">
    <property type="entry name" value="Phosphoglucomutase, C-terminal domain"/>
    <property type="match status" value="1"/>
</dbReference>
<dbReference type="InterPro" id="IPR036900">
    <property type="entry name" value="A-D-PHexomutase_C_sf"/>
</dbReference>
<comment type="caution">
    <text evidence="8">The sequence shown here is derived from an EMBL/GenBank/DDBJ whole genome shotgun (WGS) entry which is preliminary data.</text>
</comment>
<evidence type="ECO:0000256" key="5">
    <source>
        <dbReference type="ARBA" id="ARBA00023235"/>
    </source>
</evidence>
<evidence type="ECO:0000313" key="8">
    <source>
        <dbReference type="EMBL" id="GAH38228.1"/>
    </source>
</evidence>
<dbReference type="InterPro" id="IPR005846">
    <property type="entry name" value="A-D-PHexomutase_a/b/a-III"/>
</dbReference>
<dbReference type="FunFam" id="3.40.120.10:FF:000002">
    <property type="entry name" value="Phosphoglucosamine mutase"/>
    <property type="match status" value="1"/>
</dbReference>
<evidence type="ECO:0008006" key="9">
    <source>
        <dbReference type="Google" id="ProtNLM"/>
    </source>
</evidence>
<dbReference type="GO" id="GO:0005829">
    <property type="term" value="C:cytosol"/>
    <property type="evidence" value="ECO:0007669"/>
    <property type="project" value="TreeGrafter"/>
</dbReference>
<sequence>SSFFASQVFLGLGSEVIAMGNTPDGKNINANCGSLYPQNLARKVVESKADIGVAYDGDADRAIWVDEKGRILNGDHTLFVLSRFMKEKGLLKSDYVIATTMSNMGLEKALEKLDLKLLRTQIGDKYVLEKMMMLKANLGGEQSGHTIFLDDCPTGDGILTSLKMLEVMAAYNLPLSKLVEDLEEYPQILLNVPVRKKTDFDQFPEIINAKEEIEKRLGDSGRLNVRYSGTEPVARVMIEGQDRGEIEDYASQMASVISKYLGS</sequence>
<dbReference type="InterPro" id="IPR016055">
    <property type="entry name" value="A-D-PHexomutase_a/b/a-I/II/III"/>
</dbReference>
<dbReference type="GO" id="GO:0008966">
    <property type="term" value="F:phosphoglucosamine mutase activity"/>
    <property type="evidence" value="ECO:0007669"/>
    <property type="project" value="TreeGrafter"/>
</dbReference>
<evidence type="ECO:0000256" key="3">
    <source>
        <dbReference type="ARBA" id="ARBA00022723"/>
    </source>
</evidence>
<evidence type="ECO:0000256" key="4">
    <source>
        <dbReference type="ARBA" id="ARBA00022842"/>
    </source>
</evidence>
<evidence type="ECO:0000259" key="6">
    <source>
        <dbReference type="Pfam" id="PF00408"/>
    </source>
</evidence>
<keyword evidence="2" id="KW-0597">Phosphoprotein</keyword>
<evidence type="ECO:0000256" key="2">
    <source>
        <dbReference type="ARBA" id="ARBA00022553"/>
    </source>
</evidence>
<keyword evidence="5" id="KW-0413">Isomerase</keyword>
<dbReference type="GO" id="GO:0006048">
    <property type="term" value="P:UDP-N-acetylglucosamine biosynthetic process"/>
    <property type="evidence" value="ECO:0007669"/>
    <property type="project" value="TreeGrafter"/>
</dbReference>
<protein>
    <recommendedName>
        <fullName evidence="9">Alpha-D-phosphohexomutase alpha/beta/alpha domain-containing protein</fullName>
    </recommendedName>
</protein>
<keyword evidence="3" id="KW-0479">Metal-binding</keyword>
<dbReference type="PANTHER" id="PTHR42946:SF1">
    <property type="entry name" value="PHOSPHOGLUCOMUTASE (ALPHA-D-GLUCOSE-1,6-BISPHOSPHATE-DEPENDENT)"/>
    <property type="match status" value="1"/>
</dbReference>
<reference evidence="8" key="1">
    <citation type="journal article" date="2014" name="Front. Microbiol.">
        <title>High frequency of phylogenetically diverse reductive dehalogenase-homologous genes in deep subseafloor sedimentary metagenomes.</title>
        <authorList>
            <person name="Kawai M."/>
            <person name="Futagami T."/>
            <person name="Toyoda A."/>
            <person name="Takaki Y."/>
            <person name="Nishi S."/>
            <person name="Hori S."/>
            <person name="Arai W."/>
            <person name="Tsubouchi T."/>
            <person name="Morono Y."/>
            <person name="Uchiyama I."/>
            <person name="Ito T."/>
            <person name="Fujiyama A."/>
            <person name="Inagaki F."/>
            <person name="Takami H."/>
        </authorList>
    </citation>
    <scope>NUCLEOTIDE SEQUENCE</scope>
    <source>
        <strain evidence="8">Expedition CK06-06</strain>
    </source>
</reference>
<dbReference type="GO" id="GO:0005975">
    <property type="term" value="P:carbohydrate metabolic process"/>
    <property type="evidence" value="ECO:0007669"/>
    <property type="project" value="InterPro"/>
</dbReference>
<dbReference type="EMBL" id="BARU01008210">
    <property type="protein sequence ID" value="GAH38228.1"/>
    <property type="molecule type" value="Genomic_DNA"/>
</dbReference>
<dbReference type="Gene3D" id="3.30.310.50">
    <property type="entry name" value="Alpha-D-phosphohexomutase, C-terminal domain"/>
    <property type="match status" value="1"/>
</dbReference>
<evidence type="ECO:0000259" key="7">
    <source>
        <dbReference type="Pfam" id="PF02880"/>
    </source>
</evidence>
<feature type="domain" description="Alpha-D-phosphohexomutase C-terminal" evidence="6">
    <location>
        <begin position="189"/>
        <end position="254"/>
    </location>
</feature>
<evidence type="ECO:0000256" key="1">
    <source>
        <dbReference type="ARBA" id="ARBA00001946"/>
    </source>
</evidence>
<dbReference type="GO" id="GO:0046872">
    <property type="term" value="F:metal ion binding"/>
    <property type="evidence" value="ECO:0007669"/>
    <property type="project" value="UniProtKB-KW"/>
</dbReference>
<dbReference type="InterPro" id="IPR050060">
    <property type="entry name" value="Phosphoglucosamine_mutase"/>
</dbReference>
<dbReference type="InterPro" id="IPR005843">
    <property type="entry name" value="A-D-PHexomutase_C"/>
</dbReference>
<name>X1GYY4_9ZZZZ</name>
<dbReference type="Pfam" id="PF02880">
    <property type="entry name" value="PGM_PMM_III"/>
    <property type="match status" value="1"/>
</dbReference>
<dbReference type="Pfam" id="PF00408">
    <property type="entry name" value="PGM_PMM_IV"/>
    <property type="match status" value="1"/>
</dbReference>
<dbReference type="SUPFAM" id="SSF53738">
    <property type="entry name" value="Phosphoglucomutase, first 3 domains"/>
    <property type="match status" value="2"/>
</dbReference>
<proteinExistence type="predicted"/>
<organism evidence="8">
    <name type="scientific">marine sediment metagenome</name>
    <dbReference type="NCBI Taxonomy" id="412755"/>
    <lineage>
        <taxon>unclassified sequences</taxon>
        <taxon>metagenomes</taxon>
        <taxon>ecological metagenomes</taxon>
    </lineage>
</organism>
<dbReference type="Gene3D" id="3.40.120.10">
    <property type="entry name" value="Alpha-D-Glucose-1,6-Bisphosphate, subunit A, domain 3"/>
    <property type="match status" value="2"/>
</dbReference>
<dbReference type="GO" id="GO:0009252">
    <property type="term" value="P:peptidoglycan biosynthetic process"/>
    <property type="evidence" value="ECO:0007669"/>
    <property type="project" value="TreeGrafter"/>
</dbReference>
<gene>
    <name evidence="8" type="ORF">S03H2_16096</name>
</gene>
<comment type="cofactor">
    <cofactor evidence="1">
        <name>Mg(2+)</name>
        <dbReference type="ChEBI" id="CHEBI:18420"/>
    </cofactor>
</comment>
<dbReference type="PANTHER" id="PTHR42946">
    <property type="entry name" value="PHOSPHOHEXOSE MUTASE"/>
    <property type="match status" value="1"/>
</dbReference>
<dbReference type="AlphaFoldDB" id="X1GYY4"/>
<dbReference type="GO" id="GO:0004615">
    <property type="term" value="F:phosphomannomutase activity"/>
    <property type="evidence" value="ECO:0007669"/>
    <property type="project" value="TreeGrafter"/>
</dbReference>